<dbReference type="KEGG" id="vg:9925911"/>
<reference evidence="1 2" key="1">
    <citation type="journal article" date="2010" name="Virol. J.">
        <title>Genomes of the T4-related bacteriophages as windows on microbial genome evolution.</title>
        <authorList>
            <person name="Petrov V.M."/>
            <person name="Ratnayaka S."/>
            <person name="Nolan J.M."/>
            <person name="Miller E.S."/>
            <person name="Karam J.D."/>
        </authorList>
    </citation>
    <scope>NUCLEOTIDE SEQUENCE [LARGE SCALE GENOMIC DNA]</scope>
</reference>
<sequence length="83" mass="9707">MNLPYEALNRIMALLRWVLDNKTDENDFVRNVFYAFQPFYNLRETLNFCEDQATVTIPFSLAADLNSIVIQYSGEWNFMTGGE</sequence>
<dbReference type="GeneID" id="9925911"/>
<dbReference type="OrthoDB" id="39446at10239"/>
<name>E5E401_9CAUD</name>
<evidence type="ECO:0000313" key="1">
    <source>
        <dbReference type="EMBL" id="ADG35985.1"/>
    </source>
</evidence>
<accession>E5E401</accession>
<organism evidence="1 2">
    <name type="scientific">Acinetobacter phage Acj61</name>
    <dbReference type="NCBI Taxonomy" id="760732"/>
    <lineage>
        <taxon>Viruses</taxon>
        <taxon>Duplodnaviria</taxon>
        <taxon>Heunggongvirae</taxon>
        <taxon>Uroviricota</taxon>
        <taxon>Caudoviricetes</taxon>
        <taxon>Pantevenvirales</taxon>
        <taxon>Straboviridae</taxon>
        <taxon>Twarogvirinae</taxon>
        <taxon>Lasallevirus</taxon>
        <taxon>Lasallevirus Acj61</taxon>
        <taxon>Acinetobacter virus Acj61</taxon>
    </lineage>
</organism>
<dbReference type="RefSeq" id="YP_004009637.1">
    <property type="nucleotide sequence ID" value="NC_014661.1"/>
</dbReference>
<proteinExistence type="predicted"/>
<gene>
    <name evidence="1" type="ORF">Acj61p020</name>
</gene>
<dbReference type="Proteomes" id="UP000008730">
    <property type="component" value="Segment"/>
</dbReference>
<protein>
    <submittedName>
        <fullName evidence="1">Uncharacterized protein</fullName>
    </submittedName>
</protein>
<keyword evidence="2" id="KW-1185">Reference proteome</keyword>
<dbReference type="EMBL" id="GU911519">
    <property type="protein sequence ID" value="ADG35985.1"/>
    <property type="molecule type" value="Genomic_DNA"/>
</dbReference>
<evidence type="ECO:0000313" key="2">
    <source>
        <dbReference type="Proteomes" id="UP000008730"/>
    </source>
</evidence>